<protein>
    <submittedName>
        <fullName evidence="2">Uncharacterized protein</fullName>
    </submittedName>
</protein>
<evidence type="ECO:0000256" key="1">
    <source>
        <dbReference type="SAM" id="Phobius"/>
    </source>
</evidence>
<feature type="transmembrane region" description="Helical" evidence="1">
    <location>
        <begin position="96"/>
        <end position="118"/>
    </location>
</feature>
<dbReference type="STRING" id="5486.A0A367XXF7"/>
<evidence type="ECO:0000313" key="2">
    <source>
        <dbReference type="EMBL" id="RCK57481.1"/>
    </source>
</evidence>
<evidence type="ECO:0000313" key="3">
    <source>
        <dbReference type="Proteomes" id="UP000253472"/>
    </source>
</evidence>
<keyword evidence="1" id="KW-0472">Membrane</keyword>
<dbReference type="OrthoDB" id="4008099at2759"/>
<dbReference type="AlphaFoldDB" id="A0A367XXF7"/>
<reference evidence="2 3" key="1">
    <citation type="submission" date="2018-06" db="EMBL/GenBank/DDBJ databases">
        <title>Whole genome sequencing of Candida tropicalis (genome annotated by CSBL at Korea University).</title>
        <authorList>
            <person name="Ahn J."/>
        </authorList>
    </citation>
    <scope>NUCLEOTIDE SEQUENCE [LARGE SCALE GENOMIC DNA]</scope>
    <source>
        <strain evidence="2 3">ATCC 20962</strain>
    </source>
</reference>
<comment type="caution">
    <text evidence="2">The sequence shown here is derived from an EMBL/GenBank/DDBJ whole genome shotgun (WGS) entry which is preliminary data.</text>
</comment>
<name>A0A367XXF7_9ASCO</name>
<keyword evidence="1" id="KW-0812">Transmembrane</keyword>
<proteinExistence type="predicted"/>
<accession>A0A367XXF7</accession>
<sequence length="137" mass="15847">MHVSHWFQLMVMIARNIKDDILTNIFNRPPILIIFNPDAFNPPFTCAFNEYFNVTTTSIINEYTNVPMINYAIISLSVLLAGLDVIYSIIRILISTVFIGVFVGSLVFFGLWFMVTVARRWKLIVLMFQNNDFTGVW</sequence>
<dbReference type="EMBL" id="QLNQ01000028">
    <property type="protein sequence ID" value="RCK57481.1"/>
    <property type="molecule type" value="Genomic_DNA"/>
</dbReference>
<organism evidence="2 3">
    <name type="scientific">Candida viswanathii</name>
    <dbReference type="NCBI Taxonomy" id="5486"/>
    <lineage>
        <taxon>Eukaryota</taxon>
        <taxon>Fungi</taxon>
        <taxon>Dikarya</taxon>
        <taxon>Ascomycota</taxon>
        <taxon>Saccharomycotina</taxon>
        <taxon>Pichiomycetes</taxon>
        <taxon>Debaryomycetaceae</taxon>
        <taxon>Candida/Lodderomyces clade</taxon>
        <taxon>Candida</taxon>
    </lineage>
</organism>
<dbReference type="Proteomes" id="UP000253472">
    <property type="component" value="Unassembled WGS sequence"/>
</dbReference>
<feature type="transmembrane region" description="Helical" evidence="1">
    <location>
        <begin position="68"/>
        <end position="90"/>
    </location>
</feature>
<gene>
    <name evidence="2" type="ORF">Cantr_06528</name>
</gene>
<keyword evidence="3" id="KW-1185">Reference proteome</keyword>
<keyword evidence="1" id="KW-1133">Transmembrane helix</keyword>